<dbReference type="GO" id="GO:0005634">
    <property type="term" value="C:nucleus"/>
    <property type="evidence" value="ECO:0007669"/>
    <property type="project" value="InterPro"/>
</dbReference>
<protein>
    <submittedName>
        <fullName evidence="3">Uncharacterized protein</fullName>
    </submittedName>
</protein>
<dbReference type="AlphaFoldDB" id="A0A6A3NRM8"/>
<sequence length="304" mass="33411">MEVTYRTPLDGELRAAMAAQLVKYLLFMRGQIPCLYDDLLRVVESYQLQQLQQEGENRRKRLVIGGAIKKAVKCVEAAELLFGAQLDAIFSLKVQRVALVFGSSMMSSREAVVVDFDEVEAEVDDHEFLSQSSSASPQTDAEDEDSSQTMTPPSPPMTREKLLRLCAQKLIRALHTHSMEAFSSALPATKLHIAVLAERQSSRIPGFLPKQHFKLRLPKDKGGVRTHYVTVCSGVDSNKPSQQETQHTTDTMENGLLASGSAPLELLSSTTQPAVDTTDAGMVWYVLEKPIPGFSGAIDIFGGQ</sequence>
<accession>A0A6A3NRM8</accession>
<keyword evidence="6" id="KW-1185">Reference proteome</keyword>
<dbReference type="EMBL" id="QXFU01001065">
    <property type="protein sequence ID" value="KAE9011758.1"/>
    <property type="molecule type" value="Genomic_DNA"/>
</dbReference>
<evidence type="ECO:0000313" key="5">
    <source>
        <dbReference type="Proteomes" id="UP000429607"/>
    </source>
</evidence>
<dbReference type="InterPro" id="IPR009511">
    <property type="entry name" value="MAD1/Cdc20-bound-Mad2-bd"/>
</dbReference>
<feature type="region of interest" description="Disordered" evidence="1">
    <location>
        <begin position="125"/>
        <end position="158"/>
    </location>
</feature>
<dbReference type="InterPro" id="IPR053729">
    <property type="entry name" value="MAD2L1BP_domain_sf"/>
</dbReference>
<dbReference type="EMBL" id="QXFT01000396">
    <property type="protein sequence ID" value="KAE9345104.1"/>
    <property type="molecule type" value="Genomic_DNA"/>
</dbReference>
<gene>
    <name evidence="3" type="ORF">PR001_g5622</name>
    <name evidence="2" type="ORF">PR002_g14985</name>
    <name evidence="4" type="ORF">PR003_g8122</name>
</gene>
<evidence type="ECO:0000313" key="2">
    <source>
        <dbReference type="EMBL" id="KAE9011758.1"/>
    </source>
</evidence>
<proteinExistence type="predicted"/>
<dbReference type="Proteomes" id="UP000434957">
    <property type="component" value="Unassembled WGS sequence"/>
</dbReference>
<evidence type="ECO:0000313" key="6">
    <source>
        <dbReference type="Proteomes" id="UP000434957"/>
    </source>
</evidence>
<feature type="compositionally biased region" description="Polar residues" evidence="1">
    <location>
        <begin position="129"/>
        <end position="139"/>
    </location>
</feature>
<dbReference type="PANTHER" id="PTHR15681">
    <property type="entry name" value="MAD2L1-BINDING PROTEIN"/>
    <property type="match status" value="1"/>
</dbReference>
<evidence type="ECO:0000313" key="4">
    <source>
        <dbReference type="EMBL" id="KAE9345104.1"/>
    </source>
</evidence>
<dbReference type="Proteomes" id="UP000429607">
    <property type="component" value="Unassembled WGS sequence"/>
</dbReference>
<dbReference type="Proteomes" id="UP000435112">
    <property type="component" value="Unassembled WGS sequence"/>
</dbReference>
<dbReference type="EMBL" id="QXFV01000252">
    <property type="protein sequence ID" value="KAE9043852.1"/>
    <property type="molecule type" value="Genomic_DNA"/>
</dbReference>
<evidence type="ECO:0000313" key="7">
    <source>
        <dbReference type="Proteomes" id="UP000435112"/>
    </source>
</evidence>
<dbReference type="GO" id="GO:0007096">
    <property type="term" value="P:regulation of exit from mitosis"/>
    <property type="evidence" value="ECO:0007669"/>
    <property type="project" value="InterPro"/>
</dbReference>
<name>A0A6A3NRM8_9STRA</name>
<evidence type="ECO:0000256" key="1">
    <source>
        <dbReference type="SAM" id="MobiDB-lite"/>
    </source>
</evidence>
<dbReference type="PANTHER" id="PTHR15681:SF1">
    <property type="entry name" value="MAD2L1-BINDING PROTEIN"/>
    <property type="match status" value="1"/>
</dbReference>
<organism evidence="3 5">
    <name type="scientific">Phytophthora rubi</name>
    <dbReference type="NCBI Taxonomy" id="129364"/>
    <lineage>
        <taxon>Eukaryota</taxon>
        <taxon>Sar</taxon>
        <taxon>Stramenopiles</taxon>
        <taxon>Oomycota</taxon>
        <taxon>Peronosporomycetes</taxon>
        <taxon>Peronosporales</taxon>
        <taxon>Peronosporaceae</taxon>
        <taxon>Phytophthora</taxon>
    </lineage>
</organism>
<dbReference type="Gene3D" id="3.30.900.20">
    <property type="match status" value="1"/>
</dbReference>
<comment type="caution">
    <text evidence="3">The sequence shown here is derived from an EMBL/GenBank/DDBJ whole genome shotgun (WGS) entry which is preliminary data.</text>
</comment>
<dbReference type="OrthoDB" id="6334764at2759"/>
<reference evidence="5 7" key="1">
    <citation type="submission" date="2018-09" db="EMBL/GenBank/DDBJ databases">
        <title>Genomic investigation of the strawberry pathogen Phytophthora fragariae indicates pathogenicity is determined by transcriptional variation in three key races.</title>
        <authorList>
            <person name="Adams T.M."/>
            <person name="Armitage A.D."/>
            <person name="Sobczyk M.K."/>
            <person name="Bates H.J."/>
            <person name="Dunwell J.M."/>
            <person name="Nellist C.F."/>
            <person name="Harrison R.J."/>
        </authorList>
    </citation>
    <scope>NUCLEOTIDE SEQUENCE [LARGE SCALE GENOMIC DNA]</scope>
    <source>
        <strain evidence="3 5">SCRP249</strain>
        <strain evidence="2 7">SCRP324</strain>
        <strain evidence="4 6">SCRP333</strain>
    </source>
</reference>
<evidence type="ECO:0000313" key="3">
    <source>
        <dbReference type="EMBL" id="KAE9043852.1"/>
    </source>
</evidence>